<evidence type="ECO:0000313" key="2">
    <source>
        <dbReference type="Proteomes" id="UP000030710"/>
    </source>
</evidence>
<organism evidence="1 2">
    <name type="scientific">Haloquadratum walsbyi J07HQW2</name>
    <dbReference type="NCBI Taxonomy" id="1238425"/>
    <lineage>
        <taxon>Archaea</taxon>
        <taxon>Methanobacteriati</taxon>
        <taxon>Methanobacteriota</taxon>
        <taxon>Stenosarchaea group</taxon>
        <taxon>Halobacteria</taxon>
        <taxon>Halobacteriales</taxon>
        <taxon>Haloferacaceae</taxon>
        <taxon>Haloquadratum</taxon>
    </lineage>
</organism>
<proteinExistence type="predicted"/>
<dbReference type="Proteomes" id="UP000030710">
    <property type="component" value="Unassembled WGS sequence"/>
</dbReference>
<accession>U1PP14</accession>
<dbReference type="HOGENOM" id="CLU_2204071_0_0_2"/>
<dbReference type="AlphaFoldDB" id="U1PP14"/>
<protein>
    <submittedName>
        <fullName evidence="1">Uncharacterized protein</fullName>
    </submittedName>
</protein>
<gene>
    <name evidence="1" type="ORF">J07HQW2_00465</name>
</gene>
<dbReference type="EMBL" id="KE356561">
    <property type="protein sequence ID" value="ERG94031.1"/>
    <property type="molecule type" value="Genomic_DNA"/>
</dbReference>
<dbReference type="STRING" id="1238425.J07HQW2_00465"/>
<evidence type="ECO:0000313" key="1">
    <source>
        <dbReference type="EMBL" id="ERG94031.1"/>
    </source>
</evidence>
<sequence length="107" mass="11371">MSLDRTKCPDSGCSSGRPIGASVLNNVVTLTNGSVVLYGIRTQPFDDNSVSADFPASATVQRNTVENAAVGIRDGDATNPNLTQISNNTFNNVDEEILLTHSQEQNC</sequence>
<name>U1PP14_9EURY</name>
<reference evidence="1 2" key="1">
    <citation type="journal article" date="2013" name="PLoS ONE">
        <title>Assembly-driven community genomics of a hypersaline microbial ecosystem.</title>
        <authorList>
            <person name="Podell S."/>
            <person name="Ugalde J.A."/>
            <person name="Narasingarao P."/>
            <person name="Banfield J.F."/>
            <person name="Heidelberg K.B."/>
            <person name="Allen E.E."/>
        </authorList>
    </citation>
    <scope>NUCLEOTIDE SEQUENCE [LARGE SCALE GENOMIC DNA]</scope>
    <source>
        <strain evidence="2">J07HQW2</strain>
    </source>
</reference>